<keyword evidence="2" id="KW-0479">Metal-binding</keyword>
<protein>
    <recommendedName>
        <fullName evidence="3">DDE Tnp4 domain-containing protein</fullName>
    </recommendedName>
</protein>
<evidence type="ECO:0000313" key="4">
    <source>
        <dbReference type="EMBL" id="GFG33439.1"/>
    </source>
</evidence>
<organism evidence="4 5">
    <name type="scientific">Coptotermes formosanus</name>
    <name type="common">Formosan subterranean termite</name>
    <dbReference type="NCBI Taxonomy" id="36987"/>
    <lineage>
        <taxon>Eukaryota</taxon>
        <taxon>Metazoa</taxon>
        <taxon>Ecdysozoa</taxon>
        <taxon>Arthropoda</taxon>
        <taxon>Hexapoda</taxon>
        <taxon>Insecta</taxon>
        <taxon>Pterygota</taxon>
        <taxon>Neoptera</taxon>
        <taxon>Polyneoptera</taxon>
        <taxon>Dictyoptera</taxon>
        <taxon>Blattodea</taxon>
        <taxon>Blattoidea</taxon>
        <taxon>Termitoidae</taxon>
        <taxon>Rhinotermitidae</taxon>
        <taxon>Coptotermes</taxon>
    </lineage>
</organism>
<accession>A0A6L2PLH7</accession>
<evidence type="ECO:0000313" key="5">
    <source>
        <dbReference type="Proteomes" id="UP000502823"/>
    </source>
</evidence>
<feature type="domain" description="DDE Tnp4" evidence="3">
    <location>
        <begin position="33"/>
        <end position="86"/>
    </location>
</feature>
<dbReference type="EMBL" id="BLKM01008356">
    <property type="protein sequence ID" value="GFG33439.1"/>
    <property type="molecule type" value="Genomic_DNA"/>
</dbReference>
<proteinExistence type="predicted"/>
<comment type="caution">
    <text evidence="4">The sequence shown here is derived from an EMBL/GenBank/DDBJ whole genome shotgun (WGS) entry which is preliminary data.</text>
</comment>
<dbReference type="InterPro" id="IPR027806">
    <property type="entry name" value="HARBI1_dom"/>
</dbReference>
<dbReference type="Pfam" id="PF13359">
    <property type="entry name" value="DDE_Tnp_4"/>
    <property type="match status" value="1"/>
</dbReference>
<dbReference type="AlphaFoldDB" id="A0A6L2PLH7"/>
<dbReference type="GO" id="GO:0046872">
    <property type="term" value="F:metal ion binding"/>
    <property type="evidence" value="ECO:0007669"/>
    <property type="project" value="UniProtKB-KW"/>
</dbReference>
<dbReference type="Proteomes" id="UP000502823">
    <property type="component" value="Unassembled WGS sequence"/>
</dbReference>
<dbReference type="InParanoid" id="A0A6L2PLH7"/>
<evidence type="ECO:0000256" key="1">
    <source>
        <dbReference type="ARBA" id="ARBA00001968"/>
    </source>
</evidence>
<reference evidence="5" key="1">
    <citation type="submission" date="2020-01" db="EMBL/GenBank/DDBJ databases">
        <title>Draft genome sequence of the Termite Coptotermes fromosanus.</title>
        <authorList>
            <person name="Itakura S."/>
            <person name="Yosikawa Y."/>
            <person name="Umezawa K."/>
        </authorList>
    </citation>
    <scope>NUCLEOTIDE SEQUENCE [LARGE SCALE GENOMIC DNA]</scope>
</reference>
<comment type="cofactor">
    <cofactor evidence="1">
        <name>a divalent metal cation</name>
        <dbReference type="ChEBI" id="CHEBI:60240"/>
    </cofactor>
</comment>
<gene>
    <name evidence="4" type="ORF">Cfor_10032</name>
</gene>
<evidence type="ECO:0000256" key="2">
    <source>
        <dbReference type="ARBA" id="ARBA00022723"/>
    </source>
</evidence>
<dbReference type="OrthoDB" id="2570778at2759"/>
<evidence type="ECO:0000259" key="3">
    <source>
        <dbReference type="Pfam" id="PF13359"/>
    </source>
</evidence>
<sequence>MLVEYFFNKCEVHLNDFSYAIDEKLTSVKCFRKSGSLYFKYKGYFSVVLLARADSNPLFTTVHVGYFGKNSDGSVFRVSTLGQMLETEQLRIPCRASLPKDESGEMFPCYKVAGKHFH</sequence>
<name>A0A6L2PLH7_COPFO</name>
<keyword evidence="5" id="KW-1185">Reference proteome</keyword>